<dbReference type="PROSITE" id="PS50089">
    <property type="entry name" value="ZF_RING_2"/>
    <property type="match status" value="1"/>
</dbReference>
<dbReference type="InterPro" id="IPR001841">
    <property type="entry name" value="Znf_RING"/>
</dbReference>
<sequence>MCEGDGKCLTECNCRYLKDTSDCHCYNYEHGHLKSDTTRFCIIESKCKFRCVLKDCKTIAYCGEAYPERYYKTPKLTSGEQCNYCGIFKVKFPKIKGNCHICNEDKFLIETYCNHQFCLVCLIQINPDKDEMDNPCPVCRERIEFNHF</sequence>
<evidence type="ECO:0000259" key="4">
    <source>
        <dbReference type="PROSITE" id="PS50089"/>
    </source>
</evidence>
<organism evidence="5">
    <name type="scientific">viral metagenome</name>
    <dbReference type="NCBI Taxonomy" id="1070528"/>
    <lineage>
        <taxon>unclassified sequences</taxon>
        <taxon>metagenomes</taxon>
        <taxon>organismal metagenomes</taxon>
    </lineage>
</organism>
<keyword evidence="1" id="KW-0479">Metal-binding</keyword>
<name>A0A6C0JJL8_9ZZZZ</name>
<dbReference type="InterPro" id="IPR017907">
    <property type="entry name" value="Znf_RING_CS"/>
</dbReference>
<dbReference type="GO" id="GO:0008270">
    <property type="term" value="F:zinc ion binding"/>
    <property type="evidence" value="ECO:0007669"/>
    <property type="project" value="UniProtKB-KW"/>
</dbReference>
<proteinExistence type="predicted"/>
<dbReference type="InterPro" id="IPR013083">
    <property type="entry name" value="Znf_RING/FYVE/PHD"/>
</dbReference>
<keyword evidence="3" id="KW-0862">Zinc</keyword>
<evidence type="ECO:0000256" key="2">
    <source>
        <dbReference type="ARBA" id="ARBA00022771"/>
    </source>
</evidence>
<dbReference type="SMART" id="SM00184">
    <property type="entry name" value="RING"/>
    <property type="match status" value="1"/>
</dbReference>
<evidence type="ECO:0000256" key="1">
    <source>
        <dbReference type="ARBA" id="ARBA00022723"/>
    </source>
</evidence>
<dbReference type="PROSITE" id="PS00518">
    <property type="entry name" value="ZF_RING_1"/>
    <property type="match status" value="1"/>
</dbReference>
<keyword evidence="2" id="KW-0863">Zinc-finger</keyword>
<reference evidence="5" key="1">
    <citation type="journal article" date="2020" name="Nature">
        <title>Giant virus diversity and host interactions through global metagenomics.</title>
        <authorList>
            <person name="Schulz F."/>
            <person name="Roux S."/>
            <person name="Paez-Espino D."/>
            <person name="Jungbluth S."/>
            <person name="Walsh D.A."/>
            <person name="Denef V.J."/>
            <person name="McMahon K.D."/>
            <person name="Konstantinidis K.T."/>
            <person name="Eloe-Fadrosh E.A."/>
            <person name="Kyrpides N.C."/>
            <person name="Woyke T."/>
        </authorList>
    </citation>
    <scope>NUCLEOTIDE SEQUENCE</scope>
    <source>
        <strain evidence="5">GVMAG-M-3300027736-24</strain>
    </source>
</reference>
<feature type="domain" description="RING-type" evidence="4">
    <location>
        <begin position="99"/>
        <end position="140"/>
    </location>
</feature>
<dbReference type="EMBL" id="MN740421">
    <property type="protein sequence ID" value="QHU05842.1"/>
    <property type="molecule type" value="Genomic_DNA"/>
</dbReference>
<evidence type="ECO:0000313" key="5">
    <source>
        <dbReference type="EMBL" id="QHU05842.1"/>
    </source>
</evidence>
<evidence type="ECO:0000256" key="3">
    <source>
        <dbReference type="ARBA" id="ARBA00022833"/>
    </source>
</evidence>
<dbReference type="AlphaFoldDB" id="A0A6C0JJL8"/>
<protein>
    <recommendedName>
        <fullName evidence="4">RING-type domain-containing protein</fullName>
    </recommendedName>
</protein>
<dbReference type="SUPFAM" id="SSF57850">
    <property type="entry name" value="RING/U-box"/>
    <property type="match status" value="1"/>
</dbReference>
<dbReference type="Gene3D" id="3.30.40.10">
    <property type="entry name" value="Zinc/RING finger domain, C3HC4 (zinc finger)"/>
    <property type="match status" value="1"/>
</dbReference>
<accession>A0A6C0JJL8</accession>